<sequence>MHSTKTLLTLAAVAGTALSQKSDSEFCNSYLTSFLNVLGAEAPTTPADILSFIASQTAITTIPQTQPTGATLDPAKHQSQLCSLATALPSSLLPEFQSLASGLLSFGKAHSSDFIAYVTDCYAEDQVAATSSYLEYVFSATGNICTETATATPGGVSNGTYPTATPTATTALNGTTSLIPTAAAVRPTGALLGAAAAGGVLGAAALL</sequence>
<feature type="domain" description="DUF7735" evidence="2">
    <location>
        <begin position="22"/>
        <end position="123"/>
    </location>
</feature>
<evidence type="ECO:0000256" key="1">
    <source>
        <dbReference type="SAM" id="SignalP"/>
    </source>
</evidence>
<reference evidence="3" key="1">
    <citation type="submission" date="2022-07" db="EMBL/GenBank/DDBJ databases">
        <title>Genome Sequence of Xylaria arbuscula.</title>
        <authorList>
            <person name="Buettner E."/>
        </authorList>
    </citation>
    <scope>NUCLEOTIDE SEQUENCE</scope>
    <source>
        <strain evidence="3">VT107</strain>
    </source>
</reference>
<evidence type="ECO:0000259" key="2">
    <source>
        <dbReference type="Pfam" id="PF24870"/>
    </source>
</evidence>
<name>A0A9W8NM90_9PEZI</name>
<evidence type="ECO:0000313" key="3">
    <source>
        <dbReference type="EMBL" id="KAJ3579796.1"/>
    </source>
</evidence>
<accession>A0A9W8NM90</accession>
<dbReference type="VEuPathDB" id="FungiDB:F4678DRAFT_449096"/>
<proteinExistence type="predicted"/>
<evidence type="ECO:0000313" key="4">
    <source>
        <dbReference type="Proteomes" id="UP001148614"/>
    </source>
</evidence>
<protein>
    <recommendedName>
        <fullName evidence="2">DUF7735 domain-containing protein</fullName>
    </recommendedName>
</protein>
<dbReference type="AlphaFoldDB" id="A0A9W8NM90"/>
<dbReference type="Pfam" id="PF24870">
    <property type="entry name" value="DUF7735"/>
    <property type="match status" value="1"/>
</dbReference>
<dbReference type="Proteomes" id="UP001148614">
    <property type="component" value="Unassembled WGS sequence"/>
</dbReference>
<keyword evidence="4" id="KW-1185">Reference proteome</keyword>
<dbReference type="EMBL" id="JANPWZ010000058">
    <property type="protein sequence ID" value="KAJ3579796.1"/>
    <property type="molecule type" value="Genomic_DNA"/>
</dbReference>
<feature type="signal peptide" evidence="1">
    <location>
        <begin position="1"/>
        <end position="19"/>
    </location>
</feature>
<organism evidence="3 4">
    <name type="scientific">Xylaria arbuscula</name>
    <dbReference type="NCBI Taxonomy" id="114810"/>
    <lineage>
        <taxon>Eukaryota</taxon>
        <taxon>Fungi</taxon>
        <taxon>Dikarya</taxon>
        <taxon>Ascomycota</taxon>
        <taxon>Pezizomycotina</taxon>
        <taxon>Sordariomycetes</taxon>
        <taxon>Xylariomycetidae</taxon>
        <taxon>Xylariales</taxon>
        <taxon>Xylariaceae</taxon>
        <taxon>Xylaria</taxon>
    </lineage>
</organism>
<feature type="chain" id="PRO_5040892562" description="DUF7735 domain-containing protein" evidence="1">
    <location>
        <begin position="20"/>
        <end position="207"/>
    </location>
</feature>
<keyword evidence="1" id="KW-0732">Signal</keyword>
<dbReference type="InterPro" id="IPR056637">
    <property type="entry name" value="DUF7735"/>
</dbReference>
<gene>
    <name evidence="3" type="ORF">NPX13_g770</name>
</gene>
<comment type="caution">
    <text evidence="3">The sequence shown here is derived from an EMBL/GenBank/DDBJ whole genome shotgun (WGS) entry which is preliminary data.</text>
</comment>